<evidence type="ECO:0000256" key="4">
    <source>
        <dbReference type="ARBA" id="ARBA00022989"/>
    </source>
</evidence>
<feature type="domain" description="NIDO" evidence="11">
    <location>
        <begin position="413"/>
        <end position="587"/>
    </location>
</feature>
<evidence type="ECO:0000256" key="7">
    <source>
        <dbReference type="PROSITE-ProRule" id="PRU00059"/>
    </source>
</evidence>
<dbReference type="InterPro" id="IPR035914">
    <property type="entry name" value="Sperma_CUB_dom_sf"/>
</dbReference>
<dbReference type="SMART" id="SM00060">
    <property type="entry name" value="FN3"/>
    <property type="match status" value="2"/>
</dbReference>
<dbReference type="PROSITE" id="PS51220">
    <property type="entry name" value="NIDO"/>
    <property type="match status" value="1"/>
</dbReference>
<keyword evidence="3" id="KW-0677">Repeat</keyword>
<dbReference type="Pfam" id="PF06119">
    <property type="entry name" value="NIDO"/>
    <property type="match status" value="1"/>
</dbReference>
<evidence type="ECO:0000256" key="5">
    <source>
        <dbReference type="ARBA" id="ARBA00023136"/>
    </source>
</evidence>
<dbReference type="CDD" id="cd00063">
    <property type="entry name" value="FN3"/>
    <property type="match status" value="2"/>
</dbReference>
<comment type="subcellular location">
    <subcellularLocation>
        <location evidence="1">Membrane</location>
    </subcellularLocation>
</comment>
<dbReference type="SUPFAM" id="SSF49265">
    <property type="entry name" value="Fibronectin type III"/>
    <property type="match status" value="1"/>
</dbReference>
<dbReference type="AlphaFoldDB" id="A0A6P8J2F3"/>
<protein>
    <submittedName>
        <fullName evidence="14">Mucin-like protein isoform X1</fullName>
    </submittedName>
</protein>
<proteinExistence type="predicted"/>
<dbReference type="PANTHER" id="PTHR13802">
    <property type="entry name" value="MUCIN 4-RELATED"/>
    <property type="match status" value="1"/>
</dbReference>
<dbReference type="InterPro" id="IPR005533">
    <property type="entry name" value="AMOP_dom"/>
</dbReference>
<keyword evidence="13" id="KW-1185">Reference proteome</keyword>
<dbReference type="PANTHER" id="PTHR13802:SF52">
    <property type="entry name" value="MUCIN-4"/>
    <property type="match status" value="1"/>
</dbReference>
<dbReference type="RefSeq" id="XP_031574156.1">
    <property type="nucleotide sequence ID" value="XM_031718296.1"/>
</dbReference>
<dbReference type="InterPro" id="IPR051495">
    <property type="entry name" value="Epithelial_Barrier/Signaling"/>
</dbReference>
<keyword evidence="4" id="KW-1133">Transmembrane helix</keyword>
<dbReference type="FunFam" id="2.60.40.10:FF:000028">
    <property type="entry name" value="Neuronal cell adhesion molecule"/>
    <property type="match status" value="1"/>
</dbReference>
<reference evidence="14" key="1">
    <citation type="submission" date="2025-08" db="UniProtKB">
        <authorList>
            <consortium name="RefSeq"/>
        </authorList>
    </citation>
    <scope>IDENTIFICATION</scope>
    <source>
        <tissue evidence="14">Tentacle</tissue>
    </source>
</reference>
<dbReference type="PROSITE" id="PS01180">
    <property type="entry name" value="CUB"/>
    <property type="match status" value="1"/>
</dbReference>
<dbReference type="InterPro" id="IPR036116">
    <property type="entry name" value="FN3_sf"/>
</dbReference>
<dbReference type="InterPro" id="IPR000859">
    <property type="entry name" value="CUB_dom"/>
</dbReference>
<dbReference type="SMART" id="SM00723">
    <property type="entry name" value="AMOP"/>
    <property type="match status" value="1"/>
</dbReference>
<comment type="caution">
    <text evidence="7">Lacks conserved residue(s) required for the propagation of feature annotation.</text>
</comment>
<accession>A0A6P8J2F3</accession>
<dbReference type="SMART" id="SM00042">
    <property type="entry name" value="CUB"/>
    <property type="match status" value="1"/>
</dbReference>
<dbReference type="Gene3D" id="2.60.120.290">
    <property type="entry name" value="Spermadhesin, CUB domain"/>
    <property type="match status" value="1"/>
</dbReference>
<dbReference type="Pfam" id="PF00094">
    <property type="entry name" value="VWD"/>
    <property type="match status" value="1"/>
</dbReference>
<dbReference type="PROSITE" id="PS50853">
    <property type="entry name" value="FN3"/>
    <property type="match status" value="1"/>
</dbReference>
<dbReference type="InterPro" id="IPR001846">
    <property type="entry name" value="VWF_type-D"/>
</dbReference>
<name>A0A6P8J2F3_ACTTE</name>
<dbReference type="GeneID" id="116307965"/>
<evidence type="ECO:0000313" key="13">
    <source>
        <dbReference type="Proteomes" id="UP000515163"/>
    </source>
</evidence>
<gene>
    <name evidence="14" type="primary">LOC116307965</name>
</gene>
<dbReference type="PROSITE" id="PS51233">
    <property type="entry name" value="VWFD"/>
    <property type="match status" value="1"/>
</dbReference>
<evidence type="ECO:0000259" key="10">
    <source>
        <dbReference type="PROSITE" id="PS50856"/>
    </source>
</evidence>
<dbReference type="GO" id="GO:0016020">
    <property type="term" value="C:membrane"/>
    <property type="evidence" value="ECO:0007669"/>
    <property type="project" value="UniProtKB-SubCell"/>
</dbReference>
<dbReference type="CDD" id="cd00041">
    <property type="entry name" value="CUB"/>
    <property type="match status" value="1"/>
</dbReference>
<evidence type="ECO:0000256" key="3">
    <source>
        <dbReference type="ARBA" id="ARBA00022737"/>
    </source>
</evidence>
<evidence type="ECO:0000259" key="11">
    <source>
        <dbReference type="PROSITE" id="PS51220"/>
    </source>
</evidence>
<dbReference type="InParanoid" id="A0A6P8J2F3"/>
<dbReference type="InterPro" id="IPR013783">
    <property type="entry name" value="Ig-like_fold"/>
</dbReference>
<dbReference type="GO" id="GO:0007160">
    <property type="term" value="P:cell-matrix adhesion"/>
    <property type="evidence" value="ECO:0007669"/>
    <property type="project" value="InterPro"/>
</dbReference>
<keyword evidence="6" id="KW-1015">Disulfide bond</keyword>
<dbReference type="PROSITE" id="PS50856">
    <property type="entry name" value="AMOP"/>
    <property type="match status" value="1"/>
</dbReference>
<sequence length="909" mass="103210">MEDVPSQPPANIVAQVKISDTILVKWDPISNEYVHGILQGYHVYYQPVRSSNNSQVRVEFVNANETAVVLQELGFGTEYRIRVAAVSQAGEGPRSRAVFVRTVLDCDEDLSGRHGQFSSPNFPSNYPSVANCAWTIGKGMKFEMIMILFHSFELEEGHHGICSNDHVRILDVMGDQHGQGKYCGKKSHFAVISIRSAKVRLHSDRAFEKIGFNATYYVIDNYSKGINLRVKSSTATELMLDIADLGFKFTELFVLYKEKESQKTWKVSTTSSTNITIRGLLPSKQYEARAVGYFKGRVYESQLVTTVTKQQPQEQMYDYGPSVGDSVVSHEWGDLKKCFGVELNEEGVNIFMKRYHKVYICRNGVIRFGENVFPRWPKPFSGSTEGCKNDLAMLAPYWATTDPYSFYQLRISAVYYQIYTSSQKTVKSKEVLNRATSEVNRLYEDPLPEEFQATLVLIVTWHNLRHLNLNSETRSLYNTFQAVIITDGVFTFVMYNYPPNGIQWSAPMARAKWRLYSTGSSVNDPLPVVGWSAGCEQYEYFNVSRSGEVTIGDIGAIYGQTVSRREGGFKQNSHGFKGKWLFRLEISTGQSSEQHCKSWFKMQPDPRPYLEYLEPCPCTFFQARWDERFNVEEDWRGKSKICAYSTFTSKDGWQQECCYSNDWRSNGALIVGHPGGGGALRENYETNEVNNAYDWCCAQSTMCHLYYQRRPSDDCKQYEPPEWSWMWGDPHFVTLDGKNYTFNGLGEYVMLDAKNGFFQLQARTRLAKGDGTATVFCAAVVKERNTSKVQVNLERQAGNMTLFIDEEILDYYSLTNQSTRLNGSVVVSRPKENAFRVTFPSGISVTVTEVKGALSILLAMPKSFRNQTRGLLGTWNGNQTDDLTTPSGDVLPADASSRDIHFRFGQKCK</sequence>
<evidence type="ECO:0000259" key="8">
    <source>
        <dbReference type="PROSITE" id="PS01180"/>
    </source>
</evidence>
<keyword evidence="5" id="KW-0472">Membrane</keyword>
<dbReference type="SMART" id="SM00539">
    <property type="entry name" value="NIDO"/>
    <property type="match status" value="1"/>
</dbReference>
<dbReference type="InterPro" id="IPR003961">
    <property type="entry name" value="FN3_dom"/>
</dbReference>
<dbReference type="KEGG" id="aten:116307965"/>
<evidence type="ECO:0000256" key="1">
    <source>
        <dbReference type="ARBA" id="ARBA00004370"/>
    </source>
</evidence>
<keyword evidence="2" id="KW-0812">Transmembrane</keyword>
<dbReference type="OrthoDB" id="4405280at2759"/>
<evidence type="ECO:0000259" key="12">
    <source>
        <dbReference type="PROSITE" id="PS51233"/>
    </source>
</evidence>
<organism evidence="13 14">
    <name type="scientific">Actinia tenebrosa</name>
    <name type="common">Australian red waratah sea anemone</name>
    <dbReference type="NCBI Taxonomy" id="6105"/>
    <lineage>
        <taxon>Eukaryota</taxon>
        <taxon>Metazoa</taxon>
        <taxon>Cnidaria</taxon>
        <taxon>Anthozoa</taxon>
        <taxon>Hexacorallia</taxon>
        <taxon>Actiniaria</taxon>
        <taxon>Actiniidae</taxon>
        <taxon>Actinia</taxon>
    </lineage>
</organism>
<evidence type="ECO:0000256" key="6">
    <source>
        <dbReference type="ARBA" id="ARBA00023157"/>
    </source>
</evidence>
<dbReference type="Pfam" id="PF00431">
    <property type="entry name" value="CUB"/>
    <property type="match status" value="1"/>
</dbReference>
<evidence type="ECO:0000259" key="9">
    <source>
        <dbReference type="PROSITE" id="PS50853"/>
    </source>
</evidence>
<dbReference type="Pfam" id="PF00041">
    <property type="entry name" value="fn3"/>
    <property type="match status" value="1"/>
</dbReference>
<evidence type="ECO:0000256" key="2">
    <source>
        <dbReference type="ARBA" id="ARBA00022692"/>
    </source>
</evidence>
<feature type="domain" description="CUB" evidence="8">
    <location>
        <begin position="106"/>
        <end position="219"/>
    </location>
</feature>
<dbReference type="Gene3D" id="2.60.40.10">
    <property type="entry name" value="Immunoglobulins"/>
    <property type="match status" value="2"/>
</dbReference>
<feature type="domain" description="VWFD" evidence="12">
    <location>
        <begin position="722"/>
        <end position="909"/>
    </location>
</feature>
<dbReference type="SUPFAM" id="SSF49854">
    <property type="entry name" value="Spermadhesin, CUB domain"/>
    <property type="match status" value="1"/>
</dbReference>
<dbReference type="InterPro" id="IPR003886">
    <property type="entry name" value="NIDO_dom"/>
</dbReference>
<feature type="domain" description="Fibronectin type-III" evidence="9">
    <location>
        <begin position="8"/>
        <end position="105"/>
    </location>
</feature>
<dbReference type="Proteomes" id="UP000515163">
    <property type="component" value="Unplaced"/>
</dbReference>
<evidence type="ECO:0000313" key="14">
    <source>
        <dbReference type="RefSeq" id="XP_031574156.1"/>
    </source>
</evidence>
<dbReference type="SMART" id="SM00216">
    <property type="entry name" value="VWD"/>
    <property type="match status" value="1"/>
</dbReference>
<feature type="domain" description="AMOP" evidence="10">
    <location>
        <begin position="588"/>
        <end position="710"/>
    </location>
</feature>